<dbReference type="KEGG" id="tel:tsr1347"/>
<accession>Q8DJ81</accession>
<organism evidence="1 2">
    <name type="scientific">Thermosynechococcus vestitus (strain NIES-2133 / IAM M-273 / BP-1)</name>
    <dbReference type="NCBI Taxonomy" id="197221"/>
    <lineage>
        <taxon>Bacteria</taxon>
        <taxon>Bacillati</taxon>
        <taxon>Cyanobacteriota</taxon>
        <taxon>Cyanophyceae</taxon>
        <taxon>Acaryochloridales</taxon>
        <taxon>Thermosynechococcaceae</taxon>
        <taxon>Thermosynechococcus</taxon>
    </lineage>
</organism>
<dbReference type="eggNOG" id="COG2801">
    <property type="taxonomic scope" value="Bacteria"/>
</dbReference>
<dbReference type="STRING" id="197221.gene:10747945"/>
<evidence type="ECO:0000313" key="2">
    <source>
        <dbReference type="Proteomes" id="UP000000440"/>
    </source>
</evidence>
<evidence type="ECO:0000313" key="1">
    <source>
        <dbReference type="EMBL" id="BAC08899.1"/>
    </source>
</evidence>
<dbReference type="Proteomes" id="UP000000440">
    <property type="component" value="Chromosome"/>
</dbReference>
<dbReference type="AlphaFoldDB" id="Q8DJ81"/>
<reference evidence="1 2" key="1">
    <citation type="journal article" date="2002" name="DNA Res.">
        <title>Complete genome structure of the thermophilic cyanobacterium Thermosynechococcus elongatus BP-1.</title>
        <authorList>
            <person name="Nakamura Y."/>
            <person name="Kaneko T."/>
            <person name="Sato S."/>
            <person name="Ikeuchi M."/>
            <person name="Katoh H."/>
            <person name="Sasamoto S."/>
            <person name="Watanabe A."/>
            <person name="Iriguchi M."/>
            <person name="Kawashima K."/>
            <person name="Kimura T."/>
            <person name="Kishida Y."/>
            <person name="Kiyokawa C."/>
            <person name="Kohara M."/>
            <person name="Matsumoto M."/>
            <person name="Matsuno A."/>
            <person name="Nakazaki N."/>
            <person name="Shimpo S."/>
            <person name="Sugimoto M."/>
            <person name="Takeuchi C."/>
            <person name="Yamada M."/>
            <person name="Tabata S."/>
        </authorList>
    </citation>
    <scope>NUCLEOTIDE SEQUENCE [LARGE SCALE GENOMIC DNA]</scope>
    <source>
        <strain evidence="2">IAM M-273 / NIES-2133 / BP-1</strain>
    </source>
</reference>
<gene>
    <name evidence="1" type="ordered locus">tsr1347</name>
</gene>
<protein>
    <submittedName>
        <fullName evidence="1">Tsr1347 protein</fullName>
    </submittedName>
</protein>
<dbReference type="EMBL" id="BA000039">
    <property type="protein sequence ID" value="BAC08899.1"/>
    <property type="molecule type" value="Genomic_DNA"/>
</dbReference>
<proteinExistence type="predicted"/>
<sequence length="58" mass="6811">MLVPRPESIQRWSVAMLRIDANIRTTPRIRREIQQAPASVSHRELARRYGIHRHAIAK</sequence>
<dbReference type="EnsemblBacteria" id="BAC08899">
    <property type="protein sequence ID" value="BAC08899"/>
    <property type="gene ID" value="BAC08899"/>
</dbReference>
<keyword evidence="2" id="KW-1185">Reference proteome</keyword>
<name>Q8DJ81_THEVB</name>